<feature type="region of interest" description="Disordered" evidence="1">
    <location>
        <begin position="186"/>
        <end position="206"/>
    </location>
</feature>
<reference evidence="2 3" key="2">
    <citation type="submission" date="2018-08" db="EMBL/GenBank/DDBJ databases">
        <authorList>
            <person name="Laetsch R D."/>
            <person name="Stevens L."/>
            <person name="Kumar S."/>
            <person name="Blaxter L. M."/>
        </authorList>
    </citation>
    <scope>NUCLEOTIDE SEQUENCE [LARGE SCALE GENOMIC DNA]</scope>
</reference>
<proteinExistence type="predicted"/>
<reference evidence="4" key="1">
    <citation type="submission" date="2016-06" db="UniProtKB">
        <authorList>
            <consortium name="WormBaseParasite"/>
        </authorList>
    </citation>
    <scope>IDENTIFICATION</scope>
</reference>
<evidence type="ECO:0000256" key="1">
    <source>
        <dbReference type="SAM" id="MobiDB-lite"/>
    </source>
</evidence>
<dbReference type="OrthoDB" id="5864015at2759"/>
<name>A0A182EU05_ONCOC</name>
<dbReference type="InterPro" id="IPR005312">
    <property type="entry name" value="DUF1759"/>
</dbReference>
<sequence>MVEDESDSLKLINRGKEAKITSEMYMDDFQLAVQQRSELPLPTFSGDPNFWGEFWSGFSAAVHLQSISNIQKLNYLMSCLKGDALLAATGYDIAPENYYVIRNALTEKFGQPTTIKKSLYNELQSFKRNDREWKATIEANERVLRQLEATCENLEHSSIETLIENKLPAWILDKVKGKKNMVGTIPPTFSGIIGPTKRRSDQKPNLQQRKRFNRTQTKSSLQI</sequence>
<dbReference type="PANTHER" id="PTHR22954">
    <property type="entry name" value="RETROVIRAL PROTEASE-RELATED"/>
    <property type="match status" value="1"/>
</dbReference>
<evidence type="ECO:0000313" key="2">
    <source>
        <dbReference type="EMBL" id="VDM96653.1"/>
    </source>
</evidence>
<dbReference type="Proteomes" id="UP000271087">
    <property type="component" value="Unassembled WGS sequence"/>
</dbReference>
<dbReference type="EMBL" id="UYRW01008432">
    <property type="protein sequence ID" value="VDM96653.1"/>
    <property type="molecule type" value="Genomic_DNA"/>
</dbReference>
<dbReference type="PANTHER" id="PTHR22954:SF3">
    <property type="entry name" value="PROTEIN CBG08539"/>
    <property type="match status" value="1"/>
</dbReference>
<dbReference type="STRING" id="42157.A0A182EU05"/>
<dbReference type="WBParaSite" id="nOo.2.0.1.t11633-RA">
    <property type="protein sequence ID" value="nOo.2.0.1.t11633-RA"/>
    <property type="gene ID" value="nOo.2.0.1.g11633"/>
</dbReference>
<evidence type="ECO:0000313" key="3">
    <source>
        <dbReference type="Proteomes" id="UP000271087"/>
    </source>
</evidence>
<evidence type="ECO:0000313" key="4">
    <source>
        <dbReference type="WBParaSite" id="nOo.2.0.1.t11633-RA"/>
    </source>
</evidence>
<dbReference type="Pfam" id="PF03564">
    <property type="entry name" value="DUF1759"/>
    <property type="match status" value="1"/>
</dbReference>
<accession>A0A182EU05</accession>
<organism evidence="4">
    <name type="scientific">Onchocerca ochengi</name>
    <name type="common">Filarial nematode worm</name>
    <dbReference type="NCBI Taxonomy" id="42157"/>
    <lineage>
        <taxon>Eukaryota</taxon>
        <taxon>Metazoa</taxon>
        <taxon>Ecdysozoa</taxon>
        <taxon>Nematoda</taxon>
        <taxon>Chromadorea</taxon>
        <taxon>Rhabditida</taxon>
        <taxon>Spirurina</taxon>
        <taxon>Spiruromorpha</taxon>
        <taxon>Filarioidea</taxon>
        <taxon>Onchocercidae</taxon>
        <taxon>Onchocerca</taxon>
    </lineage>
</organism>
<dbReference type="AlphaFoldDB" id="A0A182EU05"/>
<protein>
    <submittedName>
        <fullName evidence="4">Retrotransposon gag domain-containing protein</fullName>
    </submittedName>
</protein>
<keyword evidence="3" id="KW-1185">Reference proteome</keyword>
<gene>
    <name evidence="2" type="ORF">NOO_LOCUS11633</name>
</gene>